<dbReference type="AlphaFoldDB" id="A0AAV9JCZ8"/>
<feature type="compositionally biased region" description="Polar residues" evidence="4">
    <location>
        <begin position="384"/>
        <end position="394"/>
    </location>
</feature>
<feature type="region of interest" description="Disordered" evidence="4">
    <location>
        <begin position="375"/>
        <end position="413"/>
    </location>
</feature>
<evidence type="ECO:0000256" key="2">
    <source>
        <dbReference type="ARBA" id="ARBA00022490"/>
    </source>
</evidence>
<evidence type="ECO:0000256" key="1">
    <source>
        <dbReference type="ARBA" id="ARBA00004496"/>
    </source>
</evidence>
<dbReference type="GO" id="GO:0005737">
    <property type="term" value="C:cytoplasm"/>
    <property type="evidence" value="ECO:0007669"/>
    <property type="project" value="UniProtKB-SubCell"/>
</dbReference>
<feature type="region of interest" description="Disordered" evidence="4">
    <location>
        <begin position="612"/>
        <end position="879"/>
    </location>
</feature>
<gene>
    <name evidence="6" type="ORF">LTR36_006004</name>
</gene>
<evidence type="ECO:0000313" key="7">
    <source>
        <dbReference type="Proteomes" id="UP001324427"/>
    </source>
</evidence>
<dbReference type="EMBL" id="JAVFHQ010000036">
    <property type="protein sequence ID" value="KAK4543006.1"/>
    <property type="molecule type" value="Genomic_DNA"/>
</dbReference>
<name>A0AAV9JCZ8_9PEZI</name>
<feature type="compositionally biased region" description="Low complexity" evidence="4">
    <location>
        <begin position="678"/>
        <end position="690"/>
    </location>
</feature>
<sequence length="879" mass="96480">MDTGAGPYRYAPQEVLPASQYLQERLLERRARNTRPKRSRQSDFGPRRAHDDDIFLEEAEQSRHTAARMYGSSPITASSTHGSQAGASGYSKRQSLSVKDMDGQMDRLNKQNFALKLELDHRRENSSKLQEQLDGMRAQVERSEQLEEEHTELLKINLQLVEELEKRDKAVEEAMDIICDLEEKVVDMEERRSHTRPSTANADSGYAGTETHEQAPQSSPPQINQAPRPSRVSVRQPPLAASAASQKLHTMVGGQTPAKLRREPSILSQEKPSTHALRSVYLESAQNLNPVQSFNSLLSRRDGRVEEDAFSEEVPNSPRLSVLSESSFPSLYSPKKQSSPERYAWEAREEDASPDSAHSHFRQASINRVSRWISNGEDAEETPSKSNRISSPLSGRTERGMPPPPLPRHSDTANFQSLDDALSTASIAAPRPSQELLQPETYSNPYLPKADKQRAMQIQQPMPTSLGGPIFGEPLLPPTPDSASTRMLRASRSSIAGEPTLLDTTPTAVKGFDALEPDMRTAPKQMRSSVELNGAYYSNVQYRNGAFGRRQDEDEDEVDHESSSDGESVDTPSESIKDLGLDYDGFPDGNSIIMGTPSRFLKRNKAPAAGPLFFNGHDVSPPDTARSPPRRRQSSSEATASPRKPSLGRAETSPTFLGSLGRIVTSGSKSTVDTAMVSPRSFNSGSSSNRTVIQTEADRIHSLSPDLSRAQTRVSRPIASPALTLGQRTQQLFRRMSNSHSERTEPRGEREKSPLPTLTSTPSSAYINVAPRAPRRPSTGESKQTPTGDGAQRAPSSGEGRRPSMQGRTQTEPASARQAESAAVERRNPFKRTGSVKKVETSPPADFAVEGEGSASRGGIPGRKGSIREAVSGSRRPWR</sequence>
<feature type="compositionally biased region" description="Polar residues" evidence="4">
    <location>
        <begin position="726"/>
        <end position="739"/>
    </location>
</feature>
<feature type="domain" description="Centrosomin N-terminal motif 1" evidence="5">
    <location>
        <begin position="97"/>
        <end position="174"/>
    </location>
</feature>
<reference evidence="6 7" key="1">
    <citation type="submission" date="2021-11" db="EMBL/GenBank/DDBJ databases">
        <title>Black yeast isolated from Biological Soil Crust.</title>
        <authorList>
            <person name="Kurbessoian T."/>
        </authorList>
    </citation>
    <scope>NUCLEOTIDE SEQUENCE [LARGE SCALE GENOMIC DNA]</scope>
    <source>
        <strain evidence="6 7">CCFEE 5522</strain>
    </source>
</reference>
<feature type="region of interest" description="Disordered" evidence="4">
    <location>
        <begin position="549"/>
        <end position="588"/>
    </location>
</feature>
<proteinExistence type="predicted"/>
<evidence type="ECO:0000259" key="5">
    <source>
        <dbReference type="Pfam" id="PF07989"/>
    </source>
</evidence>
<protein>
    <recommendedName>
        <fullName evidence="5">Centrosomin N-terminal motif 1 domain-containing protein</fullName>
    </recommendedName>
</protein>
<feature type="compositionally biased region" description="Low complexity" evidence="4">
    <location>
        <begin position="227"/>
        <end position="238"/>
    </location>
</feature>
<dbReference type="InterPro" id="IPR012943">
    <property type="entry name" value="Cnn_1N"/>
</dbReference>
<feature type="coiled-coil region" evidence="3">
    <location>
        <begin position="126"/>
        <end position="163"/>
    </location>
</feature>
<evidence type="ECO:0000256" key="4">
    <source>
        <dbReference type="SAM" id="MobiDB-lite"/>
    </source>
</evidence>
<dbReference type="GO" id="GO:0005815">
    <property type="term" value="C:microtubule organizing center"/>
    <property type="evidence" value="ECO:0007669"/>
    <property type="project" value="InterPro"/>
</dbReference>
<evidence type="ECO:0000313" key="6">
    <source>
        <dbReference type="EMBL" id="KAK4543006.1"/>
    </source>
</evidence>
<feature type="compositionally biased region" description="Basic and acidic residues" evidence="4">
    <location>
        <begin position="740"/>
        <end position="753"/>
    </location>
</feature>
<feature type="compositionally biased region" description="Low complexity" evidence="4">
    <location>
        <begin position="754"/>
        <end position="764"/>
    </location>
</feature>
<comment type="subcellular location">
    <subcellularLocation>
        <location evidence="1">Cytoplasm</location>
    </subcellularLocation>
</comment>
<keyword evidence="7" id="KW-1185">Reference proteome</keyword>
<organism evidence="6 7">
    <name type="scientific">Oleoguttula mirabilis</name>
    <dbReference type="NCBI Taxonomy" id="1507867"/>
    <lineage>
        <taxon>Eukaryota</taxon>
        <taxon>Fungi</taxon>
        <taxon>Dikarya</taxon>
        <taxon>Ascomycota</taxon>
        <taxon>Pezizomycotina</taxon>
        <taxon>Dothideomycetes</taxon>
        <taxon>Dothideomycetidae</taxon>
        <taxon>Mycosphaerellales</taxon>
        <taxon>Teratosphaeriaceae</taxon>
        <taxon>Oleoguttula</taxon>
    </lineage>
</organism>
<keyword evidence="3" id="KW-0175">Coiled coil</keyword>
<comment type="caution">
    <text evidence="6">The sequence shown here is derived from an EMBL/GenBank/DDBJ whole genome shotgun (WGS) entry which is preliminary data.</text>
</comment>
<keyword evidence="2" id="KW-0963">Cytoplasm</keyword>
<feature type="region of interest" description="Disordered" evidence="4">
    <location>
        <begin position="308"/>
        <end position="363"/>
    </location>
</feature>
<evidence type="ECO:0000256" key="3">
    <source>
        <dbReference type="SAM" id="Coils"/>
    </source>
</evidence>
<feature type="region of interest" description="Disordered" evidence="4">
    <location>
        <begin position="26"/>
        <end position="94"/>
    </location>
</feature>
<dbReference type="Pfam" id="PF07989">
    <property type="entry name" value="Cnn_1N"/>
    <property type="match status" value="1"/>
</dbReference>
<feature type="region of interest" description="Disordered" evidence="4">
    <location>
        <begin position="188"/>
        <end position="272"/>
    </location>
</feature>
<accession>A0AAV9JCZ8</accession>
<dbReference type="Proteomes" id="UP001324427">
    <property type="component" value="Unassembled WGS sequence"/>
</dbReference>
<feature type="compositionally biased region" description="Polar residues" evidence="4">
    <location>
        <begin position="214"/>
        <end position="225"/>
    </location>
</feature>
<feature type="compositionally biased region" description="Polar residues" evidence="4">
    <location>
        <begin position="73"/>
        <end position="94"/>
    </location>
</feature>